<dbReference type="PATRIC" id="fig|471514.4.peg.5082"/>
<dbReference type="AlphaFoldDB" id="A0A0P9D2K9"/>
<sequence length="171" mass="19410">MGRLSKYGIAHAPSGVITGLLKGTLDLWSYDYKNPANAFRDQSVKLRNLCDDALGQYVAQLQSELHMLRQNLPQPTRENPYPPMEGLEAVKALESYIRDIDALRVQVRSAVTPPNEFVTRSQADNEQFLSELVSIDRELLESLSEINDDTIIEIPRLLEKRQNRVRAFVAN</sequence>
<keyword evidence="2" id="KW-1185">Reference proteome</keyword>
<protein>
    <submittedName>
        <fullName evidence="1">Uncharacterized protein</fullName>
    </submittedName>
</protein>
<reference evidence="1 2" key="1">
    <citation type="submission" date="2015-09" db="EMBL/GenBank/DDBJ databases">
        <title>Draft genome sequence of Alicyclobacillus ferrooxydans DSM 22381.</title>
        <authorList>
            <person name="Hemp J."/>
        </authorList>
    </citation>
    <scope>NUCLEOTIDE SEQUENCE [LARGE SCALE GENOMIC DNA]</scope>
    <source>
        <strain evidence="1 2">TC-34</strain>
    </source>
</reference>
<dbReference type="EMBL" id="LJCO01000045">
    <property type="protein sequence ID" value="KPV43751.1"/>
    <property type="molecule type" value="Genomic_DNA"/>
</dbReference>
<dbReference type="STRING" id="471514.AN477_10170"/>
<dbReference type="Proteomes" id="UP000050482">
    <property type="component" value="Unassembled WGS sequence"/>
</dbReference>
<dbReference type="OrthoDB" id="2374704at2"/>
<organism evidence="1 2">
    <name type="scientific">Alicyclobacillus ferrooxydans</name>
    <dbReference type="NCBI Taxonomy" id="471514"/>
    <lineage>
        <taxon>Bacteria</taxon>
        <taxon>Bacillati</taxon>
        <taxon>Bacillota</taxon>
        <taxon>Bacilli</taxon>
        <taxon>Bacillales</taxon>
        <taxon>Alicyclobacillaceae</taxon>
        <taxon>Alicyclobacillus</taxon>
    </lineage>
</organism>
<dbReference type="RefSeq" id="WP_054969050.1">
    <property type="nucleotide sequence ID" value="NZ_LJCO01000045.1"/>
</dbReference>
<name>A0A0P9D2K9_9BACL</name>
<gene>
    <name evidence="1" type="ORF">AN477_10170</name>
</gene>
<comment type="caution">
    <text evidence="1">The sequence shown here is derived from an EMBL/GenBank/DDBJ whole genome shotgun (WGS) entry which is preliminary data.</text>
</comment>
<proteinExistence type="predicted"/>
<evidence type="ECO:0000313" key="1">
    <source>
        <dbReference type="EMBL" id="KPV43751.1"/>
    </source>
</evidence>
<accession>A0A0P9D2K9</accession>
<evidence type="ECO:0000313" key="2">
    <source>
        <dbReference type="Proteomes" id="UP000050482"/>
    </source>
</evidence>